<evidence type="ECO:0000313" key="2">
    <source>
        <dbReference type="Proteomes" id="UP001630127"/>
    </source>
</evidence>
<proteinExistence type="predicted"/>
<gene>
    <name evidence="1" type="ORF">ACH5RR_015276</name>
</gene>
<reference evidence="1 2" key="1">
    <citation type="submission" date="2024-11" db="EMBL/GenBank/DDBJ databases">
        <title>A near-complete genome assembly of Cinchona calisaya.</title>
        <authorList>
            <person name="Lian D.C."/>
            <person name="Zhao X.W."/>
            <person name="Wei L."/>
        </authorList>
    </citation>
    <scope>NUCLEOTIDE SEQUENCE [LARGE SCALE GENOMIC DNA]</scope>
    <source>
        <tissue evidence="1">Nenye</tissue>
    </source>
</reference>
<organism evidence="1 2">
    <name type="scientific">Cinchona calisaya</name>
    <dbReference type="NCBI Taxonomy" id="153742"/>
    <lineage>
        <taxon>Eukaryota</taxon>
        <taxon>Viridiplantae</taxon>
        <taxon>Streptophyta</taxon>
        <taxon>Embryophyta</taxon>
        <taxon>Tracheophyta</taxon>
        <taxon>Spermatophyta</taxon>
        <taxon>Magnoliopsida</taxon>
        <taxon>eudicotyledons</taxon>
        <taxon>Gunneridae</taxon>
        <taxon>Pentapetalae</taxon>
        <taxon>asterids</taxon>
        <taxon>lamiids</taxon>
        <taxon>Gentianales</taxon>
        <taxon>Rubiaceae</taxon>
        <taxon>Cinchonoideae</taxon>
        <taxon>Cinchoneae</taxon>
        <taxon>Cinchona</taxon>
    </lineage>
</organism>
<evidence type="ECO:0000313" key="1">
    <source>
        <dbReference type="EMBL" id="KAL3522442.1"/>
    </source>
</evidence>
<accession>A0ABD2ZVD6</accession>
<keyword evidence="2" id="KW-1185">Reference proteome</keyword>
<dbReference type="EMBL" id="JBJUIK010000007">
    <property type="protein sequence ID" value="KAL3522442.1"/>
    <property type="molecule type" value="Genomic_DNA"/>
</dbReference>
<sequence>MKVEDAQEGLVERFREDLHKKNPWVTSIPHSPSTRKTLMAATILKEDEEDSTVAQETAIDAAAVESKNQSFAVAGIQELDAIVARAEREDISAAILVRDRGSSLVSLAAPTTVAATFDHRKEKN</sequence>
<name>A0ABD2ZVD6_9GENT</name>
<dbReference type="AlphaFoldDB" id="A0ABD2ZVD6"/>
<protein>
    <recommendedName>
        <fullName evidence="3">Late endosomal/lysosomal adaptor and MAPK and MTOR activator 5</fullName>
    </recommendedName>
</protein>
<evidence type="ECO:0008006" key="3">
    <source>
        <dbReference type="Google" id="ProtNLM"/>
    </source>
</evidence>
<comment type="caution">
    <text evidence="1">The sequence shown here is derived from an EMBL/GenBank/DDBJ whole genome shotgun (WGS) entry which is preliminary data.</text>
</comment>
<dbReference type="Proteomes" id="UP001630127">
    <property type="component" value="Unassembled WGS sequence"/>
</dbReference>